<dbReference type="SMART" id="SM01192">
    <property type="entry name" value="Enolase_C"/>
    <property type="match status" value="1"/>
</dbReference>
<dbReference type="Gene3D" id="3.20.20.120">
    <property type="entry name" value="Enolase-like C-terminal domain"/>
    <property type="match status" value="1"/>
</dbReference>
<dbReference type="SFLD" id="SFLDS00001">
    <property type="entry name" value="Enolase"/>
    <property type="match status" value="1"/>
</dbReference>
<feature type="binding site" evidence="9">
    <location>
        <position position="171"/>
    </location>
    <ligand>
        <name>(2R)-2-phosphoglycerate</name>
        <dbReference type="ChEBI" id="CHEBI:58289"/>
    </ligand>
</feature>
<sequence length="418" mass="46787">MKEKSKIKLIKAREILDSRGNPTVKVYLKTSSEESNFSVPSGVSEGKYEALEIRDKEKRYFGKGVKRAVNNINQIIAPRLKGESVLKQERIDQMLIEIDGTEQKSCLGANAILGVSIAVLKAGAQVKKIPLYKYIAQIFYGKQKTQIKKLPQPSLLLIEGALHGGNNLQIQEFMIIPQIRLFREQLRIGSEIYQTLKLILNEKYGKASTNVGYEGGFAPLLNRAEKALDLISLAIKKAGYLSKIKIALDIAASTFYQKNSYKFEDKIFTGSGLLKYYLNLSKTYPIISLEDPYFEEDWENFSLITQKLKNKITIFGDDLLATNPERIKTASKVGACNGLLLKPDQIGTFSEALTAAKEARKHQWKIMVSHRSGDTCDTFITDFAVGIGADSIKAGAPNRGERVAKYNRLLEIEEELFS</sequence>
<dbReference type="InterPro" id="IPR020811">
    <property type="entry name" value="Enolase_N"/>
</dbReference>
<organism evidence="15 16">
    <name type="scientific">Candidatus Kuenenbacteria bacterium CG22_combo_CG10-13_8_21_14_all_39_9</name>
    <dbReference type="NCBI Taxonomy" id="1974621"/>
    <lineage>
        <taxon>Bacteria</taxon>
        <taxon>Candidatus Kueneniibacteriota</taxon>
    </lineage>
</organism>
<evidence type="ECO:0000259" key="14">
    <source>
        <dbReference type="SMART" id="SM01193"/>
    </source>
</evidence>
<evidence type="ECO:0000256" key="5">
    <source>
        <dbReference type="ARBA" id="ARBA00022525"/>
    </source>
</evidence>
<evidence type="ECO:0000256" key="1">
    <source>
        <dbReference type="ARBA" id="ARBA00005031"/>
    </source>
</evidence>
<feature type="binding site" evidence="11">
    <location>
        <begin position="369"/>
        <end position="372"/>
    </location>
    <ligand>
        <name>substrate</name>
    </ligand>
</feature>
<protein>
    <recommendedName>
        <fullName evidence="4 9">Enolase</fullName>
        <ecNumber evidence="3 9">4.2.1.11</ecNumber>
    </recommendedName>
    <alternativeName>
        <fullName evidence="9">2-phospho-D-glycerate hydro-lyase</fullName>
    </alternativeName>
    <alternativeName>
        <fullName evidence="9">2-phosphoglycerate dehydratase</fullName>
    </alternativeName>
</protein>
<comment type="cofactor">
    <cofactor evidence="12">
        <name>Mg(2+)</name>
        <dbReference type="ChEBI" id="CHEBI:18420"/>
    </cofactor>
    <text evidence="12">Mg(2+) is required for catalysis and for stabilizing the dimer.</text>
</comment>
<evidence type="ECO:0000256" key="9">
    <source>
        <dbReference type="HAMAP-Rule" id="MF_00318"/>
    </source>
</evidence>
<feature type="binding site" evidence="9 12">
    <location>
        <position position="290"/>
    </location>
    <ligand>
        <name>Mg(2+)</name>
        <dbReference type="ChEBI" id="CHEBI:18420"/>
    </ligand>
</feature>
<keyword evidence="6 9" id="KW-0460">Magnesium</keyword>
<evidence type="ECO:0000256" key="8">
    <source>
        <dbReference type="ARBA" id="ARBA00023239"/>
    </source>
</evidence>
<feature type="binding site" evidence="9 12">
    <location>
        <position position="317"/>
    </location>
    <ligand>
        <name>Mg(2+)</name>
        <dbReference type="ChEBI" id="CHEBI:18420"/>
    </ligand>
</feature>
<dbReference type="GO" id="GO:0004634">
    <property type="term" value="F:phosphopyruvate hydratase activity"/>
    <property type="evidence" value="ECO:0007669"/>
    <property type="project" value="UniProtKB-UniRule"/>
</dbReference>
<dbReference type="SFLD" id="SFLDG00178">
    <property type="entry name" value="enolase"/>
    <property type="match status" value="1"/>
</dbReference>
<dbReference type="PRINTS" id="PR00148">
    <property type="entry name" value="ENOLASE"/>
</dbReference>
<proteinExistence type="inferred from homology"/>
<comment type="similarity">
    <text evidence="2 9">Belongs to the enolase family.</text>
</comment>
<keyword evidence="9" id="KW-0963">Cytoplasm</keyword>
<dbReference type="EC" id="4.2.1.11" evidence="3 9"/>
<dbReference type="InterPro" id="IPR000941">
    <property type="entry name" value="Enolase"/>
</dbReference>
<comment type="caution">
    <text evidence="15">The sequence shown here is derived from an EMBL/GenBank/DDBJ whole genome shotgun (WGS) entry which is preliminary data.</text>
</comment>
<keyword evidence="8 9" id="KW-0456">Lyase</keyword>
<gene>
    <name evidence="9" type="primary">eno</name>
    <name evidence="15" type="ORF">COW86_02315</name>
</gene>
<dbReference type="HAMAP" id="MF_00318">
    <property type="entry name" value="Enolase"/>
    <property type="match status" value="1"/>
</dbReference>
<dbReference type="InterPro" id="IPR029017">
    <property type="entry name" value="Enolase-like_N"/>
</dbReference>
<dbReference type="GO" id="GO:0000015">
    <property type="term" value="C:phosphopyruvate hydratase complex"/>
    <property type="evidence" value="ECO:0007669"/>
    <property type="project" value="InterPro"/>
</dbReference>
<evidence type="ECO:0000256" key="6">
    <source>
        <dbReference type="ARBA" id="ARBA00022842"/>
    </source>
</evidence>
<feature type="binding site" evidence="9 12">
    <location>
        <position position="249"/>
    </location>
    <ligand>
        <name>Mg(2+)</name>
        <dbReference type="ChEBI" id="CHEBI:18420"/>
    </ligand>
</feature>
<dbReference type="GO" id="GO:0005576">
    <property type="term" value="C:extracellular region"/>
    <property type="evidence" value="ECO:0007669"/>
    <property type="project" value="UniProtKB-SubCell"/>
</dbReference>
<evidence type="ECO:0000313" key="16">
    <source>
        <dbReference type="Proteomes" id="UP000230159"/>
    </source>
</evidence>
<feature type="binding site" evidence="11">
    <location>
        <position position="163"/>
    </location>
    <ligand>
        <name>substrate</name>
    </ligand>
</feature>
<evidence type="ECO:0000256" key="2">
    <source>
        <dbReference type="ARBA" id="ARBA00009604"/>
    </source>
</evidence>
<dbReference type="EMBL" id="PCTN01000102">
    <property type="protein sequence ID" value="PIP75697.1"/>
    <property type="molecule type" value="Genomic_DNA"/>
</dbReference>
<dbReference type="AlphaFoldDB" id="A0A2H0D0J8"/>
<evidence type="ECO:0000256" key="11">
    <source>
        <dbReference type="PIRSR" id="PIRSR001400-2"/>
    </source>
</evidence>
<evidence type="ECO:0000256" key="12">
    <source>
        <dbReference type="PIRSR" id="PIRSR001400-3"/>
    </source>
</evidence>
<dbReference type="InterPro" id="IPR020810">
    <property type="entry name" value="Enolase_C"/>
</dbReference>
<feature type="binding site" evidence="11">
    <location>
        <position position="393"/>
    </location>
    <ligand>
        <name>substrate</name>
    </ligand>
</feature>
<feature type="active site" description="Proton donor" evidence="9 10">
    <location>
        <position position="214"/>
    </location>
</feature>
<dbReference type="PANTHER" id="PTHR11902">
    <property type="entry name" value="ENOLASE"/>
    <property type="match status" value="1"/>
</dbReference>
<feature type="binding site" evidence="9">
    <location>
        <position position="372"/>
    </location>
    <ligand>
        <name>(2R)-2-phosphoglycerate</name>
        <dbReference type="ChEBI" id="CHEBI:58289"/>
    </ligand>
</feature>
<keyword evidence="9 12" id="KW-0479">Metal-binding</keyword>
<dbReference type="SFLD" id="SFLDF00002">
    <property type="entry name" value="enolase"/>
    <property type="match status" value="1"/>
</dbReference>
<dbReference type="SUPFAM" id="SSF51604">
    <property type="entry name" value="Enolase C-terminal domain-like"/>
    <property type="match status" value="1"/>
</dbReference>
<dbReference type="GO" id="GO:0000287">
    <property type="term" value="F:magnesium ion binding"/>
    <property type="evidence" value="ECO:0007669"/>
    <property type="project" value="UniProtKB-UniRule"/>
</dbReference>
<feature type="binding site" evidence="11">
    <location>
        <position position="290"/>
    </location>
    <ligand>
        <name>substrate</name>
    </ligand>
</feature>
<comment type="subcellular location">
    <subcellularLocation>
        <location evidence="9">Cytoplasm</location>
    </subcellularLocation>
    <subcellularLocation>
        <location evidence="9">Secreted</location>
    </subcellularLocation>
    <subcellularLocation>
        <location evidence="9">Cell surface</location>
    </subcellularLocation>
    <text evidence="9">Fractions of enolase are present in both the cytoplasm and on the cell surface.</text>
</comment>
<dbReference type="Pfam" id="PF00113">
    <property type="entry name" value="Enolase_C"/>
    <property type="match status" value="1"/>
</dbReference>
<dbReference type="Pfam" id="PF03952">
    <property type="entry name" value="Enolase_N"/>
    <property type="match status" value="1"/>
</dbReference>
<feature type="domain" description="Enolase N-terminal" evidence="14">
    <location>
        <begin position="7"/>
        <end position="135"/>
    </location>
</feature>
<dbReference type="SMART" id="SM01193">
    <property type="entry name" value="Enolase_N"/>
    <property type="match status" value="1"/>
</dbReference>
<comment type="pathway">
    <text evidence="1 9">Carbohydrate degradation; glycolysis; pyruvate from D-glyceraldehyde 3-phosphate: step 4/5.</text>
</comment>
<evidence type="ECO:0000256" key="3">
    <source>
        <dbReference type="ARBA" id="ARBA00012058"/>
    </source>
</evidence>
<feature type="binding site" evidence="9">
    <location>
        <position position="393"/>
    </location>
    <ligand>
        <name>(2R)-2-phosphoglycerate</name>
        <dbReference type="ChEBI" id="CHEBI:58289"/>
    </ligand>
</feature>
<dbReference type="InterPro" id="IPR036849">
    <property type="entry name" value="Enolase-like_C_sf"/>
</dbReference>
<evidence type="ECO:0000259" key="13">
    <source>
        <dbReference type="SMART" id="SM01192"/>
    </source>
</evidence>
<feature type="binding site" evidence="9">
    <location>
        <position position="371"/>
    </location>
    <ligand>
        <name>(2R)-2-phosphoglycerate</name>
        <dbReference type="ChEBI" id="CHEBI:58289"/>
    </ligand>
</feature>
<evidence type="ECO:0000256" key="10">
    <source>
        <dbReference type="PIRSR" id="PIRSR001400-1"/>
    </source>
</evidence>
<feature type="active site" description="Proton acceptor" evidence="9 10">
    <location>
        <position position="342"/>
    </location>
</feature>
<dbReference type="UniPathway" id="UPA00109">
    <property type="reaction ID" value="UER00187"/>
</dbReference>
<evidence type="ECO:0000313" key="15">
    <source>
        <dbReference type="EMBL" id="PIP75697.1"/>
    </source>
</evidence>
<dbReference type="CDD" id="cd03313">
    <property type="entry name" value="enolase"/>
    <property type="match status" value="1"/>
</dbReference>
<accession>A0A2H0D0J8</accession>
<keyword evidence="15" id="KW-0670">Pyruvate</keyword>
<dbReference type="GO" id="GO:0009986">
    <property type="term" value="C:cell surface"/>
    <property type="evidence" value="ECO:0007669"/>
    <property type="project" value="UniProtKB-SubCell"/>
</dbReference>
<comment type="function">
    <text evidence="9">Catalyzes the reversible conversion of 2-phosphoglycerate (2-PG) into phosphoenolpyruvate (PEP). It is essential for the degradation of carbohydrates via glycolysis.</text>
</comment>
<feature type="binding site" evidence="11">
    <location>
        <position position="317"/>
    </location>
    <ligand>
        <name>substrate</name>
    </ligand>
</feature>
<dbReference type="Gene3D" id="3.30.390.10">
    <property type="entry name" value="Enolase-like, N-terminal domain"/>
    <property type="match status" value="1"/>
</dbReference>
<dbReference type="NCBIfam" id="TIGR01060">
    <property type="entry name" value="eno"/>
    <property type="match status" value="1"/>
</dbReference>
<evidence type="ECO:0000256" key="7">
    <source>
        <dbReference type="ARBA" id="ARBA00023152"/>
    </source>
</evidence>
<dbReference type="Proteomes" id="UP000230159">
    <property type="component" value="Unassembled WGS sequence"/>
</dbReference>
<comment type="catalytic activity">
    <reaction evidence="9">
        <text>(2R)-2-phosphoglycerate = phosphoenolpyruvate + H2O</text>
        <dbReference type="Rhea" id="RHEA:10164"/>
        <dbReference type="ChEBI" id="CHEBI:15377"/>
        <dbReference type="ChEBI" id="CHEBI:58289"/>
        <dbReference type="ChEBI" id="CHEBI:58702"/>
        <dbReference type="EC" id="4.2.1.11"/>
    </reaction>
</comment>
<feature type="binding site" evidence="11">
    <location>
        <position position="172"/>
    </location>
    <ligand>
        <name>substrate</name>
    </ligand>
</feature>
<comment type="cofactor">
    <cofactor evidence="9">
        <name>Mg(2+)</name>
        <dbReference type="ChEBI" id="CHEBI:18420"/>
    </cofactor>
    <text evidence="9">Binds a second Mg(2+) ion via substrate during catalysis.</text>
</comment>
<dbReference type="PIRSF" id="PIRSF001400">
    <property type="entry name" value="Enolase"/>
    <property type="match status" value="1"/>
</dbReference>
<name>A0A2H0D0J8_9BACT</name>
<dbReference type="SUPFAM" id="SSF54826">
    <property type="entry name" value="Enolase N-terminal domain-like"/>
    <property type="match status" value="1"/>
</dbReference>
<feature type="binding site" evidence="9">
    <location>
        <position position="342"/>
    </location>
    <ligand>
        <name>(2R)-2-phosphoglycerate</name>
        <dbReference type="ChEBI" id="CHEBI:58289"/>
    </ligand>
</feature>
<keyword evidence="7 9" id="KW-0324">Glycolysis</keyword>
<evidence type="ECO:0000256" key="4">
    <source>
        <dbReference type="ARBA" id="ARBA00017068"/>
    </source>
</evidence>
<dbReference type="PANTHER" id="PTHR11902:SF1">
    <property type="entry name" value="ENOLASE"/>
    <property type="match status" value="1"/>
</dbReference>
<dbReference type="GO" id="GO:0006096">
    <property type="term" value="P:glycolytic process"/>
    <property type="evidence" value="ECO:0007669"/>
    <property type="project" value="UniProtKB-UniRule"/>
</dbReference>
<keyword evidence="5 9" id="KW-0964">Secreted</keyword>
<reference evidence="15 16" key="1">
    <citation type="submission" date="2017-09" db="EMBL/GenBank/DDBJ databases">
        <title>Depth-based differentiation of microbial function through sediment-hosted aquifers and enrichment of novel symbionts in the deep terrestrial subsurface.</title>
        <authorList>
            <person name="Probst A.J."/>
            <person name="Ladd B."/>
            <person name="Jarett J.K."/>
            <person name="Geller-Mcgrath D.E."/>
            <person name="Sieber C.M."/>
            <person name="Emerson J.B."/>
            <person name="Anantharaman K."/>
            <person name="Thomas B.C."/>
            <person name="Malmstrom R."/>
            <person name="Stieglmeier M."/>
            <person name="Klingl A."/>
            <person name="Woyke T."/>
            <person name="Ryan C.M."/>
            <person name="Banfield J.F."/>
        </authorList>
    </citation>
    <scope>NUCLEOTIDE SEQUENCE [LARGE SCALE GENOMIC DNA]</scope>
    <source>
        <strain evidence="15">CG22_combo_CG10-13_8_21_14_all_39_9</strain>
    </source>
</reference>
<feature type="domain" description="Enolase C-terminal TIM barrel" evidence="13">
    <location>
        <begin position="147"/>
        <end position="418"/>
    </location>
</feature>